<feature type="region of interest" description="Disordered" evidence="1">
    <location>
        <begin position="1"/>
        <end position="22"/>
    </location>
</feature>
<evidence type="ECO:0000256" key="1">
    <source>
        <dbReference type="SAM" id="MobiDB-lite"/>
    </source>
</evidence>
<feature type="non-terminal residue" evidence="2">
    <location>
        <position position="1"/>
    </location>
</feature>
<protein>
    <submittedName>
        <fullName evidence="2">17450_t:CDS:1</fullName>
    </submittedName>
</protein>
<gene>
    <name evidence="2" type="ORF">RFULGI_LOCUS14978</name>
</gene>
<dbReference type="AlphaFoldDB" id="A0A9N9NW93"/>
<organism evidence="2 3">
    <name type="scientific">Racocetra fulgida</name>
    <dbReference type="NCBI Taxonomy" id="60492"/>
    <lineage>
        <taxon>Eukaryota</taxon>
        <taxon>Fungi</taxon>
        <taxon>Fungi incertae sedis</taxon>
        <taxon>Mucoromycota</taxon>
        <taxon>Glomeromycotina</taxon>
        <taxon>Glomeromycetes</taxon>
        <taxon>Diversisporales</taxon>
        <taxon>Gigasporaceae</taxon>
        <taxon>Racocetra</taxon>
    </lineage>
</organism>
<keyword evidence="3" id="KW-1185">Reference proteome</keyword>
<proteinExistence type="predicted"/>
<evidence type="ECO:0000313" key="2">
    <source>
        <dbReference type="EMBL" id="CAG8769807.1"/>
    </source>
</evidence>
<reference evidence="2" key="1">
    <citation type="submission" date="2021-06" db="EMBL/GenBank/DDBJ databases">
        <authorList>
            <person name="Kallberg Y."/>
            <person name="Tangrot J."/>
            <person name="Rosling A."/>
        </authorList>
    </citation>
    <scope>NUCLEOTIDE SEQUENCE</scope>
    <source>
        <strain evidence="2">IN212</strain>
    </source>
</reference>
<comment type="caution">
    <text evidence="2">The sequence shown here is derived from an EMBL/GenBank/DDBJ whole genome shotgun (WGS) entry which is preliminary data.</text>
</comment>
<accession>A0A9N9NW93</accession>
<dbReference type="Proteomes" id="UP000789396">
    <property type="component" value="Unassembled WGS sequence"/>
</dbReference>
<name>A0A9N9NW93_9GLOM</name>
<sequence>LIQEDKRNPSEKKSALVEYKENETTPKIGALIPRKQAKPT</sequence>
<evidence type="ECO:0000313" key="3">
    <source>
        <dbReference type="Proteomes" id="UP000789396"/>
    </source>
</evidence>
<dbReference type="EMBL" id="CAJVPZ010045730">
    <property type="protein sequence ID" value="CAG8769807.1"/>
    <property type="molecule type" value="Genomic_DNA"/>
</dbReference>